<organism evidence="1">
    <name type="scientific">Cacopsylla melanoneura</name>
    <dbReference type="NCBI Taxonomy" id="428564"/>
    <lineage>
        <taxon>Eukaryota</taxon>
        <taxon>Metazoa</taxon>
        <taxon>Ecdysozoa</taxon>
        <taxon>Arthropoda</taxon>
        <taxon>Hexapoda</taxon>
        <taxon>Insecta</taxon>
        <taxon>Pterygota</taxon>
        <taxon>Neoptera</taxon>
        <taxon>Paraneoptera</taxon>
        <taxon>Hemiptera</taxon>
        <taxon>Sternorrhyncha</taxon>
        <taxon>Psylloidea</taxon>
        <taxon>Psyllidae</taxon>
        <taxon>Psyllinae</taxon>
        <taxon>Cacopsylla</taxon>
    </lineage>
</organism>
<accession>A0A8D9EP03</accession>
<name>A0A8D9EP03_9HEMI</name>
<sequence length="130" mass="15725">MNNIRMINRISFKYPFISGIQKFKYQVNKEASFTPKLCLTKLQVIGLMLNTKYFQYFVGLKVTTIRYEEITYNFVNEILHVDEGDTLNLIYFQGHKEIKWYRWHNKEYEKIKLTNTKYIGETLFKEKVDS</sequence>
<proteinExistence type="predicted"/>
<protein>
    <submittedName>
        <fullName evidence="1">Uncharacterized protein</fullName>
    </submittedName>
</protein>
<dbReference type="EMBL" id="HBUF01557190">
    <property type="protein sequence ID" value="CAG6760646.1"/>
    <property type="molecule type" value="Transcribed_RNA"/>
</dbReference>
<evidence type="ECO:0000313" key="1">
    <source>
        <dbReference type="EMBL" id="CAG6760646.1"/>
    </source>
</evidence>
<reference evidence="1" key="1">
    <citation type="submission" date="2021-05" db="EMBL/GenBank/DDBJ databases">
        <authorList>
            <person name="Alioto T."/>
            <person name="Alioto T."/>
            <person name="Gomez Garrido J."/>
        </authorList>
    </citation>
    <scope>NUCLEOTIDE SEQUENCE</scope>
</reference>
<dbReference type="AlphaFoldDB" id="A0A8D9EP03"/>